<proteinExistence type="predicted"/>
<dbReference type="PANTHER" id="PTHR36681:SF3">
    <property type="entry name" value="NUCLEAR GTPASE, GERMINAL CENTER-ASSOCIATED, TANDEM DUPLICATE 3"/>
    <property type="match status" value="1"/>
</dbReference>
<feature type="domain" description="DUF7605" evidence="3">
    <location>
        <begin position="686"/>
        <end position="778"/>
    </location>
</feature>
<dbReference type="Gene3D" id="3.40.50.300">
    <property type="entry name" value="P-loop containing nucleotide triphosphate hydrolases"/>
    <property type="match status" value="1"/>
</dbReference>
<dbReference type="AlphaFoldDB" id="A0AAJ0GCZ6"/>
<feature type="coiled-coil region" evidence="1">
    <location>
        <begin position="490"/>
        <end position="532"/>
    </location>
</feature>
<evidence type="ECO:0000259" key="3">
    <source>
        <dbReference type="Pfam" id="PF24564"/>
    </source>
</evidence>
<name>A0AAJ0GCZ6_9PEZI</name>
<keyword evidence="1" id="KW-0175">Coiled coil</keyword>
<protein>
    <recommendedName>
        <fullName evidence="3">DUF7605 domain-containing protein</fullName>
    </recommendedName>
</protein>
<dbReference type="EMBL" id="JAWDJX010000010">
    <property type="protein sequence ID" value="KAK3054976.1"/>
    <property type="molecule type" value="Genomic_DNA"/>
</dbReference>
<gene>
    <name evidence="4" type="ORF">LTR09_004136</name>
</gene>
<comment type="caution">
    <text evidence="4">The sequence shown here is derived from an EMBL/GenBank/DDBJ whole genome shotgun (WGS) entry which is preliminary data.</text>
</comment>
<organism evidence="4 5">
    <name type="scientific">Extremus antarcticus</name>
    <dbReference type="NCBI Taxonomy" id="702011"/>
    <lineage>
        <taxon>Eukaryota</taxon>
        <taxon>Fungi</taxon>
        <taxon>Dikarya</taxon>
        <taxon>Ascomycota</taxon>
        <taxon>Pezizomycotina</taxon>
        <taxon>Dothideomycetes</taxon>
        <taxon>Dothideomycetidae</taxon>
        <taxon>Mycosphaerellales</taxon>
        <taxon>Extremaceae</taxon>
        <taxon>Extremus</taxon>
    </lineage>
</organism>
<reference evidence="4" key="1">
    <citation type="submission" date="2023-04" db="EMBL/GenBank/DDBJ databases">
        <title>Black Yeasts Isolated from many extreme environments.</title>
        <authorList>
            <person name="Coleine C."/>
            <person name="Stajich J.E."/>
            <person name="Selbmann L."/>
        </authorList>
    </citation>
    <scope>NUCLEOTIDE SEQUENCE</scope>
    <source>
        <strain evidence="4">CCFEE 5312</strain>
    </source>
</reference>
<feature type="region of interest" description="Disordered" evidence="2">
    <location>
        <begin position="1"/>
        <end position="65"/>
    </location>
</feature>
<feature type="compositionally biased region" description="Basic and acidic residues" evidence="2">
    <location>
        <begin position="25"/>
        <end position="42"/>
    </location>
</feature>
<dbReference type="PANTHER" id="PTHR36681">
    <property type="entry name" value="NUCLEAR GTPASE, GERMINAL CENTER-ASSOCIATED, TANDEM DUPLICATE 3"/>
    <property type="match status" value="1"/>
</dbReference>
<dbReference type="Proteomes" id="UP001271007">
    <property type="component" value="Unassembled WGS sequence"/>
</dbReference>
<sequence length="951" mass="106933">MSSASETKLGSQLDSAELHPSTDSIKVEPEHCTKVESAERSKVSTPEDSEQDHAARLTSDHKPAIFKLSNSPTPNSIASQTGIIAAEPGFISGIKRNHESLFVTDDEDAEASHPQVTKRFKPNRADDTDVIEALTTLELDKNGKVPPYDPIFEGRPQYAIYHPDFRTTELLLSEICNSVLNAYKQLEDGGYSNEEIERLFARKLRKLATPQWNYPSIKLVACLGAAGVGKSSAINSILHERDAAFVSESDRGTNLVHEFSKSHTNQLSKYRVAARYLSPKQIELFVQFHCGNIFTYLEKKDDCDEDEDTELQAKYNTAIALFCVLLGHLTEFAEDGDAQDYFETRMDRKDKTIDQLVYLISGVKESRKLEDGIEYYDAEDTKELADVFKQVSRVAGRSKSSHPWPIIRKIDIYQDQALLNAGVVLADTPGIGDSNQAVVKATKDYNKRAGTILVFHNYKRIASNPTLDTNLKELILLGKMNGICLVVTGIDNLAKMNESEREELADDDKEALEQAELVLATLEARCSAVQKAVFGGDFKLMDEFRDLPKKVAAASSKVAQFVIQLKTQQIARELKDRLRRISFDPSKLPLLDVQATGTPSLRHWLYKVPARGKSNTLRRICLTSLPAILNNVHSVLTKSPLARKEEARKTLIEVLSKGEGVVATLANDLKEIFDEDVVQAMNGETKRLQHKAEKLIDSWGRYHAGTFLAFCNRRGFWKPQVGAAKINWNESIQNLVDDKFDDGFDNFESNLGGVESNLVSGIEDMFRDLKTALHDSENYQGAENMPRFVHMRDDFREIRYACTDHSNQSYIAQCMTKVYERCVVVNKSNTPPEPGHKKSVVHPKRVEIVQQKLTGSGKEQSIFADVARMAQKKFEAKIEDWKKNTFTVTVNTACQDILEYFNSSFVSAEAETEAEEMDQEHPEAVEMPQKQVGGEMAELIERWEHYEKYGC</sequence>
<dbReference type="InterPro" id="IPR056024">
    <property type="entry name" value="DUF7605"/>
</dbReference>
<dbReference type="InterPro" id="IPR027417">
    <property type="entry name" value="P-loop_NTPase"/>
</dbReference>
<evidence type="ECO:0000256" key="2">
    <source>
        <dbReference type="SAM" id="MobiDB-lite"/>
    </source>
</evidence>
<evidence type="ECO:0000313" key="5">
    <source>
        <dbReference type="Proteomes" id="UP001271007"/>
    </source>
</evidence>
<keyword evidence="5" id="KW-1185">Reference proteome</keyword>
<feature type="compositionally biased region" description="Polar residues" evidence="2">
    <location>
        <begin position="1"/>
        <end position="14"/>
    </location>
</feature>
<dbReference type="Pfam" id="PF24564">
    <property type="entry name" value="DUF7605"/>
    <property type="match status" value="1"/>
</dbReference>
<feature type="compositionally biased region" description="Basic and acidic residues" evidence="2">
    <location>
        <begin position="51"/>
        <end position="63"/>
    </location>
</feature>
<accession>A0AAJ0GCZ6</accession>
<evidence type="ECO:0000313" key="4">
    <source>
        <dbReference type="EMBL" id="KAK3054976.1"/>
    </source>
</evidence>
<dbReference type="SUPFAM" id="SSF52540">
    <property type="entry name" value="P-loop containing nucleoside triphosphate hydrolases"/>
    <property type="match status" value="1"/>
</dbReference>
<evidence type="ECO:0000256" key="1">
    <source>
        <dbReference type="SAM" id="Coils"/>
    </source>
</evidence>